<keyword evidence="1" id="KW-0812">Transmembrane</keyword>
<name>A0A7S6VX89_9GAMM</name>
<keyword evidence="1" id="KW-1133">Transmembrane helix</keyword>
<dbReference type="Proteomes" id="UP000593966">
    <property type="component" value="Chromosome"/>
</dbReference>
<feature type="transmembrane region" description="Helical" evidence="1">
    <location>
        <begin position="6"/>
        <end position="32"/>
    </location>
</feature>
<dbReference type="EMBL" id="CP048659">
    <property type="protein sequence ID" value="QOW46556.1"/>
    <property type="molecule type" value="Genomic_DNA"/>
</dbReference>
<evidence type="ECO:0000313" key="3">
    <source>
        <dbReference type="Proteomes" id="UP000593966"/>
    </source>
</evidence>
<reference evidence="2 3" key="1">
    <citation type="submission" date="2020-02" db="EMBL/GenBank/DDBJ databases">
        <title>Tigecycline-resistant Acinetobacter species from pigs and migratory birds.</title>
        <authorList>
            <person name="Chen C."/>
            <person name="Sun J."/>
            <person name="Liao X.-P."/>
            <person name="Liu Y.-H."/>
        </authorList>
    </citation>
    <scope>NUCLEOTIDE SEQUENCE [LARGE SCALE GENOMIC DNA]</scope>
    <source>
        <strain evidence="2 3">YH12207_T</strain>
    </source>
</reference>
<feature type="transmembrane region" description="Helical" evidence="1">
    <location>
        <begin position="44"/>
        <end position="67"/>
    </location>
</feature>
<organism evidence="2 3">
    <name type="scientific">Acinetobacter piscicola</name>
    <dbReference type="NCBI Taxonomy" id="2006115"/>
    <lineage>
        <taxon>Bacteria</taxon>
        <taxon>Pseudomonadati</taxon>
        <taxon>Pseudomonadota</taxon>
        <taxon>Gammaproteobacteria</taxon>
        <taxon>Moraxellales</taxon>
        <taxon>Moraxellaceae</taxon>
        <taxon>Acinetobacter</taxon>
    </lineage>
</organism>
<proteinExistence type="predicted"/>
<keyword evidence="3" id="KW-1185">Reference proteome</keyword>
<keyword evidence="1" id="KW-0472">Membrane</keyword>
<gene>
    <name evidence="2" type="ORF">G0028_11990</name>
</gene>
<dbReference type="AlphaFoldDB" id="A0A7S6VX89"/>
<protein>
    <submittedName>
        <fullName evidence="2">YccF domain-containing protein</fullName>
    </submittedName>
</protein>
<accession>A0A7S6VX89</accession>
<evidence type="ECO:0000256" key="1">
    <source>
        <dbReference type="SAM" id="Phobius"/>
    </source>
</evidence>
<sequence length="338" mass="38284">MIPFSFAYLWIFLVAAIGSLVFCLFAIGLVFSKQCRIKLKNGNIFIQSLFVSSCLCVVLAFGLAFLVETAKRESQTEHEATYKTLTAPQTILGIPMPTGTELYLFEPNNLNSFREATFPTPVAFGNFQIDNVQIPRGFELEMFDDRSITLRGKGTDQVEGWQCKLENYIKVYLDEKANISGLEYCALAHPVKLKHITLQAQAEIQRSQYPKYPDGFIARDLWQIKNPITHYKNMSLEWATVYLDTHHKVLGIENGTLANEMHLGGIDYPKGTELSLLLHPLLKDQETWLLIPPTNQTAKAKDGTTYTDQQAILHTSHGQVLKVLSAYDDSIMYRRSNH</sequence>
<evidence type="ECO:0000313" key="2">
    <source>
        <dbReference type="EMBL" id="QOW46556.1"/>
    </source>
</evidence>
<dbReference type="RefSeq" id="WP_180045134.1">
    <property type="nucleotide sequence ID" value="NZ_CP048659.1"/>
</dbReference>